<dbReference type="GO" id="GO:0033186">
    <property type="term" value="C:CAF-1 complex"/>
    <property type="evidence" value="ECO:0007669"/>
    <property type="project" value="TreeGrafter"/>
</dbReference>
<sequence>MSSAKKLTQTTLPFLIKSKSGTKLPVPQPLSLKKRTRNTSESKDETQKKAKLENSSTLTKDKVCASHGEPEVSSSSEQTCSASTSKAKHTLDPFIVLNRCDARKSEVSSSTSSDEVTMIDEISEAVDAHTTGGECDDIEIVAVKRHNVADAQSDSHGSAPASPSSELLSSQVDSETSSLTKNVIISSNSSPSCLISEKTAKSITKNLTASQKKRREQQQLIMEEKKKKREEEREQKRLQKLEEKRQKEVELEEKKRLKAEQKEAERLAKLKEKEELQKQKEALKAEKQAEIDAKNALKEAKRQKKEEERKQKELDRLLAEEKARKLDVQKNALMKFFQKPLKQTVPVEDTDSVKTGSSKFKPFSVNSDMKLAPISRVAPIDKIVFDNLVSQQDMVSHSYLSELKQNGARSSPSTWIEEPDEVVELLPVHQRHKPKLLQFHTDVRPAYFGTWRKKSKFIGARRPLAQDKERFDYEVDSADEWEEEEPGESVDSGDEEEEKDEFDFDPELRADGFLVDHNYLSDDEGANSGEENDESLAAKKTKQMIARTYGKRNRRKAKIKPVAIIFASTPIEFAPIEKPPSPVSSEPLSGATPKMQPQPVPDAAIPDLIKAIHGCWKNSGSIVKHFQEFWLEKHSIKLSKKQLKLTIQSLASYMKKPTVYRKRCWYVYDEVLQKHLITDLPVPNPLYHQPESTENQTSTPDLSAGNHILVAPNSSQKRLTDFIHPLSKKQKIEYKSAGDGISQEKGVDAMVVHDSPTVDLATSPLASGLSNTPQTTPKLKKGVVSRKVSFTTLKTKATSDTLNEKHDETPEKNVPRSSLSPILTPNSPAQSTKQVPLILLSSSTKVADTPPIDLSEHKAPQLKENASLPRRISLTTLTASNAPPISQGSCSTNLQPIKSPRRIQLTTLPRTDSVTSATGNPLTERSQNDKN</sequence>
<dbReference type="GO" id="GO:0006281">
    <property type="term" value="P:DNA repair"/>
    <property type="evidence" value="ECO:0007669"/>
    <property type="project" value="UniProtKB-KW"/>
</dbReference>
<keyword evidence="4" id="KW-0143">Chaperone</keyword>
<evidence type="ECO:0000256" key="7">
    <source>
        <dbReference type="SAM" id="MobiDB-lite"/>
    </source>
</evidence>
<feature type="region of interest" description="Disordered" evidence="7">
    <location>
        <begin position="798"/>
        <end position="833"/>
    </location>
</feature>
<feature type="region of interest" description="Disordered" evidence="7">
    <location>
        <begin position="294"/>
        <end position="315"/>
    </location>
</feature>
<evidence type="ECO:0000256" key="2">
    <source>
        <dbReference type="ARBA" id="ARBA00022705"/>
    </source>
</evidence>
<evidence type="ECO:0000259" key="9">
    <source>
        <dbReference type="Pfam" id="PF12253"/>
    </source>
</evidence>
<feature type="region of interest" description="Disordered" evidence="7">
    <location>
        <begin position="1"/>
        <end position="86"/>
    </location>
</feature>
<dbReference type="PANTHER" id="PTHR15272">
    <property type="entry name" value="CHROMATIN ASSEMBLY FACTOR 1 SUBUNIT A CAF-1 SUBUNIT A"/>
    <property type="match status" value="1"/>
</dbReference>
<dbReference type="EMBL" id="VXIV02000995">
    <property type="protein sequence ID" value="KAF6034796.1"/>
    <property type="molecule type" value="Genomic_DNA"/>
</dbReference>
<reference evidence="10" key="1">
    <citation type="submission" date="2020-06" db="EMBL/GenBank/DDBJ databases">
        <title>Draft genome of Bugula neritina, a colonial animal packing powerful symbionts and potential medicines.</title>
        <authorList>
            <person name="Rayko M."/>
        </authorList>
    </citation>
    <scope>NUCLEOTIDE SEQUENCE [LARGE SCALE GENOMIC DNA]</scope>
    <source>
        <strain evidence="10">Kwan_BN1</strain>
    </source>
</reference>
<gene>
    <name evidence="10" type="ORF">EB796_006894</name>
</gene>
<evidence type="ECO:0000256" key="6">
    <source>
        <dbReference type="ARBA" id="ARBA00023242"/>
    </source>
</evidence>
<dbReference type="CDD" id="cd22249">
    <property type="entry name" value="UDM1_RNF168_RNF169-like"/>
    <property type="match status" value="1"/>
</dbReference>
<evidence type="ECO:0000313" key="11">
    <source>
        <dbReference type="Proteomes" id="UP000593567"/>
    </source>
</evidence>
<feature type="compositionally biased region" description="Basic and acidic residues" evidence="7">
    <location>
        <begin position="222"/>
        <end position="256"/>
    </location>
</feature>
<feature type="compositionally biased region" description="Low complexity" evidence="7">
    <location>
        <begin position="158"/>
        <end position="170"/>
    </location>
</feature>
<feature type="compositionally biased region" description="Polar residues" evidence="7">
    <location>
        <begin position="904"/>
        <end position="925"/>
    </location>
</feature>
<evidence type="ECO:0000256" key="1">
    <source>
        <dbReference type="ARBA" id="ARBA00004123"/>
    </source>
</evidence>
<feature type="region of interest" description="Disordered" evidence="7">
    <location>
        <begin position="880"/>
        <end position="931"/>
    </location>
</feature>
<dbReference type="GO" id="GO:0006334">
    <property type="term" value="P:nucleosome assembly"/>
    <property type="evidence" value="ECO:0007669"/>
    <property type="project" value="TreeGrafter"/>
</dbReference>
<dbReference type="GO" id="GO:0006260">
    <property type="term" value="P:DNA replication"/>
    <property type="evidence" value="ECO:0007669"/>
    <property type="project" value="UniProtKB-KW"/>
</dbReference>
<feature type="compositionally biased region" description="Polar residues" evidence="7">
    <location>
        <begin position="880"/>
        <end position="896"/>
    </location>
</feature>
<dbReference type="OrthoDB" id="79480at2759"/>
<dbReference type="Pfam" id="PF12253">
    <property type="entry name" value="CAF1A_dimeriz"/>
    <property type="match status" value="1"/>
</dbReference>
<dbReference type="InterPro" id="IPR022043">
    <property type="entry name" value="CAF1A_DD"/>
</dbReference>
<proteinExistence type="predicted"/>
<dbReference type="Proteomes" id="UP000593567">
    <property type="component" value="Unassembled WGS sequence"/>
</dbReference>
<comment type="subcellular location">
    <subcellularLocation>
        <location evidence="1">Nucleus</location>
    </subcellularLocation>
</comment>
<evidence type="ECO:0000259" key="8">
    <source>
        <dbReference type="Pfam" id="PF11600"/>
    </source>
</evidence>
<dbReference type="GO" id="GO:0005634">
    <property type="term" value="C:nucleus"/>
    <property type="evidence" value="ECO:0007669"/>
    <property type="project" value="UniProtKB-SubCell"/>
</dbReference>
<feature type="compositionally biased region" description="Low complexity" evidence="7">
    <location>
        <begin position="73"/>
        <end position="85"/>
    </location>
</feature>
<feature type="compositionally biased region" description="Acidic residues" evidence="7">
    <location>
        <begin position="521"/>
        <end position="534"/>
    </location>
</feature>
<keyword evidence="6" id="KW-0539">Nucleus</keyword>
<name>A0A7J7KB54_BUGNE</name>
<keyword evidence="2" id="KW-0235">DNA replication</keyword>
<keyword evidence="3" id="KW-0227">DNA damage</keyword>
<feature type="compositionally biased region" description="Polar residues" evidence="7">
    <location>
        <begin position="1"/>
        <end position="12"/>
    </location>
</feature>
<accession>A0A7J7KB54</accession>
<feature type="compositionally biased region" description="Basic and acidic residues" evidence="7">
    <location>
        <begin position="38"/>
        <end position="52"/>
    </location>
</feature>
<feature type="domain" description="Chromatin assembly factor 1 p150 subunit acidic region" evidence="8">
    <location>
        <begin position="212"/>
        <end position="370"/>
    </location>
</feature>
<protein>
    <submittedName>
        <fullName evidence="10">CHAF1A</fullName>
    </submittedName>
</protein>
<evidence type="ECO:0000256" key="3">
    <source>
        <dbReference type="ARBA" id="ARBA00022763"/>
    </source>
</evidence>
<organism evidence="10 11">
    <name type="scientific">Bugula neritina</name>
    <name type="common">Brown bryozoan</name>
    <name type="synonym">Sertularia neritina</name>
    <dbReference type="NCBI Taxonomy" id="10212"/>
    <lineage>
        <taxon>Eukaryota</taxon>
        <taxon>Metazoa</taxon>
        <taxon>Spiralia</taxon>
        <taxon>Lophotrochozoa</taxon>
        <taxon>Bryozoa</taxon>
        <taxon>Gymnolaemata</taxon>
        <taxon>Cheilostomatida</taxon>
        <taxon>Flustrina</taxon>
        <taxon>Buguloidea</taxon>
        <taxon>Bugulidae</taxon>
        <taxon>Bugula</taxon>
    </lineage>
</organism>
<feature type="region of interest" description="Disordered" evidence="7">
    <location>
        <begin position="577"/>
        <end position="598"/>
    </location>
</feature>
<feature type="region of interest" description="Disordered" evidence="7">
    <location>
        <begin position="206"/>
        <end position="256"/>
    </location>
</feature>
<feature type="compositionally biased region" description="Basic and acidic residues" evidence="7">
    <location>
        <begin position="802"/>
        <end position="814"/>
    </location>
</feature>
<evidence type="ECO:0000256" key="5">
    <source>
        <dbReference type="ARBA" id="ARBA00023204"/>
    </source>
</evidence>
<keyword evidence="5" id="KW-0234">DNA repair</keyword>
<comment type="caution">
    <text evidence="10">The sequence shown here is derived from an EMBL/GenBank/DDBJ whole genome shotgun (WGS) entry which is preliminary data.</text>
</comment>
<feature type="compositionally biased region" description="Basic and acidic residues" evidence="7">
    <location>
        <begin position="59"/>
        <end position="70"/>
    </location>
</feature>
<feature type="region of interest" description="Disordered" evidence="7">
    <location>
        <begin position="149"/>
        <end position="173"/>
    </location>
</feature>
<dbReference type="InterPro" id="IPR021644">
    <property type="entry name" value="CAF-1_p150_acidic"/>
</dbReference>
<evidence type="ECO:0000313" key="10">
    <source>
        <dbReference type="EMBL" id="KAF6034796.1"/>
    </source>
</evidence>
<feature type="region of interest" description="Disordered" evidence="7">
    <location>
        <begin position="475"/>
        <end position="501"/>
    </location>
</feature>
<feature type="region of interest" description="Disordered" evidence="7">
    <location>
        <begin position="519"/>
        <end position="539"/>
    </location>
</feature>
<evidence type="ECO:0000256" key="4">
    <source>
        <dbReference type="ARBA" id="ARBA00023186"/>
    </source>
</evidence>
<dbReference type="AlphaFoldDB" id="A0A7J7KB54"/>
<dbReference type="Pfam" id="PF11600">
    <property type="entry name" value="CAF1A_acidic"/>
    <property type="match status" value="1"/>
</dbReference>
<dbReference type="PANTHER" id="PTHR15272:SF0">
    <property type="entry name" value="CHROMATIN ASSEMBLY FACTOR 1 SUBUNIT A"/>
    <property type="match status" value="1"/>
</dbReference>
<keyword evidence="11" id="KW-1185">Reference proteome</keyword>
<feature type="compositionally biased region" description="Polar residues" evidence="7">
    <location>
        <begin position="815"/>
        <end position="833"/>
    </location>
</feature>
<feature type="domain" description="Chromatin assembly factor 1 subunit A dimerization" evidence="9">
    <location>
        <begin position="435"/>
        <end position="501"/>
    </location>
</feature>